<accession>A0ABT9MGW7</accession>
<evidence type="ECO:0000313" key="2">
    <source>
        <dbReference type="Proteomes" id="UP001232163"/>
    </source>
</evidence>
<dbReference type="Proteomes" id="UP001232163">
    <property type="component" value="Unassembled WGS sequence"/>
</dbReference>
<comment type="caution">
    <text evidence="1">The sequence shown here is derived from an EMBL/GenBank/DDBJ whole genome shotgun (WGS) entry which is preliminary data.</text>
</comment>
<keyword evidence="2" id="KW-1185">Reference proteome</keyword>
<gene>
    <name evidence="1" type="ORF">QO006_002900</name>
</gene>
<evidence type="ECO:0000313" key="1">
    <source>
        <dbReference type="EMBL" id="MDP9765449.1"/>
    </source>
</evidence>
<proteinExistence type="predicted"/>
<protein>
    <submittedName>
        <fullName evidence="1">Uncharacterized protein</fullName>
    </submittedName>
</protein>
<dbReference type="EMBL" id="JAURUR010000011">
    <property type="protein sequence ID" value="MDP9765449.1"/>
    <property type="molecule type" value="Genomic_DNA"/>
</dbReference>
<name>A0ABT9MGW7_9DEIO</name>
<sequence length="138" mass="15305">MAPKRNLSIRTLLTSLHHVPFRADDRIECLLERFGVTFHAASVSRGTYQLQRGNLVLWLPGGTLQTVEVTGSPWHEPSDLVDWEGFPVHGGDPLAWCREHDVDLSLRAGQDGARLWATPSGALMALQDGQLQNITLEL</sequence>
<reference evidence="1 2" key="1">
    <citation type="submission" date="2023-07" db="EMBL/GenBank/DDBJ databases">
        <title>Genomic Encyclopedia of Type Strains, Phase IV (KMG-IV): sequencing the most valuable type-strain genomes for metagenomic binning, comparative biology and taxonomic classification.</title>
        <authorList>
            <person name="Goeker M."/>
        </authorList>
    </citation>
    <scope>NUCLEOTIDE SEQUENCE [LARGE SCALE GENOMIC DNA]</scope>
    <source>
        <strain evidence="1 2">NIO-1023</strain>
    </source>
</reference>
<organism evidence="1 2">
    <name type="scientific">Deinococcus enclensis</name>
    <dbReference type="NCBI Taxonomy" id="1049582"/>
    <lineage>
        <taxon>Bacteria</taxon>
        <taxon>Thermotogati</taxon>
        <taxon>Deinococcota</taxon>
        <taxon>Deinococci</taxon>
        <taxon>Deinococcales</taxon>
        <taxon>Deinococcaceae</taxon>
        <taxon>Deinococcus</taxon>
    </lineage>
</organism>
<dbReference type="RefSeq" id="WP_307467493.1">
    <property type="nucleotide sequence ID" value="NZ_JAURUR010000011.1"/>
</dbReference>